<evidence type="ECO:0000313" key="2">
    <source>
        <dbReference type="EMBL" id="CAH9102783.1"/>
    </source>
</evidence>
<accession>A0A9P1EFB0</accession>
<keyword evidence="3" id="KW-1185">Reference proteome</keyword>
<reference evidence="2" key="1">
    <citation type="submission" date="2022-07" db="EMBL/GenBank/DDBJ databases">
        <authorList>
            <person name="Macas J."/>
            <person name="Novak P."/>
            <person name="Neumann P."/>
        </authorList>
    </citation>
    <scope>NUCLEOTIDE SEQUENCE</scope>
</reference>
<protein>
    <submittedName>
        <fullName evidence="2">Uncharacterized protein</fullName>
    </submittedName>
</protein>
<sequence length="123" mass="14184">MAKQRRKRRSGGSGPSPTSRTVDPTDPSRRPPTLVDPEPAVRRKTKKRIEMETGGVYWWRRRAMLSLAELWWMRRSGEGRRPGCVDLGDLVSLMRWRRRIAMEKTLDEDGENGSHVMGRPGKN</sequence>
<organism evidence="2 3">
    <name type="scientific">Cuscuta europaea</name>
    <name type="common">European dodder</name>
    <dbReference type="NCBI Taxonomy" id="41803"/>
    <lineage>
        <taxon>Eukaryota</taxon>
        <taxon>Viridiplantae</taxon>
        <taxon>Streptophyta</taxon>
        <taxon>Embryophyta</taxon>
        <taxon>Tracheophyta</taxon>
        <taxon>Spermatophyta</taxon>
        <taxon>Magnoliopsida</taxon>
        <taxon>eudicotyledons</taxon>
        <taxon>Gunneridae</taxon>
        <taxon>Pentapetalae</taxon>
        <taxon>asterids</taxon>
        <taxon>lamiids</taxon>
        <taxon>Solanales</taxon>
        <taxon>Convolvulaceae</taxon>
        <taxon>Cuscuteae</taxon>
        <taxon>Cuscuta</taxon>
        <taxon>Cuscuta subgen. Cuscuta</taxon>
    </lineage>
</organism>
<comment type="caution">
    <text evidence="2">The sequence shown here is derived from an EMBL/GenBank/DDBJ whole genome shotgun (WGS) entry which is preliminary data.</text>
</comment>
<dbReference type="EMBL" id="CAMAPE010000041">
    <property type="protein sequence ID" value="CAH9102783.1"/>
    <property type="molecule type" value="Genomic_DNA"/>
</dbReference>
<dbReference type="Proteomes" id="UP001152484">
    <property type="component" value="Unassembled WGS sequence"/>
</dbReference>
<feature type="compositionally biased region" description="Basic residues" evidence="1">
    <location>
        <begin position="1"/>
        <end position="10"/>
    </location>
</feature>
<name>A0A9P1EFB0_CUSEU</name>
<gene>
    <name evidence="2" type="ORF">CEURO_LOCUS15914</name>
</gene>
<proteinExistence type="predicted"/>
<evidence type="ECO:0000313" key="3">
    <source>
        <dbReference type="Proteomes" id="UP001152484"/>
    </source>
</evidence>
<feature type="region of interest" description="Disordered" evidence="1">
    <location>
        <begin position="1"/>
        <end position="47"/>
    </location>
</feature>
<evidence type="ECO:0000256" key="1">
    <source>
        <dbReference type="SAM" id="MobiDB-lite"/>
    </source>
</evidence>
<dbReference type="AlphaFoldDB" id="A0A9P1EFB0"/>